<sequence>MEAPVGRPRKKARDLTTDEAMRKLFPKKVAEKAKEEAEKNRPKPSQEQG</sequence>
<reference evidence="2" key="1">
    <citation type="submission" date="2016-04" db="EMBL/GenBank/DDBJ databases">
        <title>Exploring the genomic information of specific uncultured soil bacteria through a new metagenomic library-based strategy.</title>
        <authorList>
            <person name="Liu Y."/>
            <person name="Zhang R."/>
        </authorList>
    </citation>
    <scope>NUCLEOTIDE SEQUENCE</scope>
</reference>
<proteinExistence type="predicted"/>
<gene>
    <name evidence="2" type="ORF">5G12_050</name>
</gene>
<evidence type="ECO:0000313" key="2">
    <source>
        <dbReference type="EMBL" id="ANA07976.1"/>
    </source>
</evidence>
<accession>A0A166H208</accession>
<name>A0A166H208_9BACT</name>
<organism evidence="2">
    <name type="scientific">uncultured bacterium 5G12</name>
    <dbReference type="NCBI Taxonomy" id="1701325"/>
    <lineage>
        <taxon>Bacteria</taxon>
        <taxon>environmental samples</taxon>
    </lineage>
</organism>
<feature type="region of interest" description="Disordered" evidence="1">
    <location>
        <begin position="1"/>
        <end position="49"/>
    </location>
</feature>
<evidence type="ECO:0000256" key="1">
    <source>
        <dbReference type="SAM" id="MobiDB-lite"/>
    </source>
</evidence>
<feature type="compositionally biased region" description="Basic and acidic residues" evidence="1">
    <location>
        <begin position="13"/>
        <end position="41"/>
    </location>
</feature>
<dbReference type="AlphaFoldDB" id="A0A166H208"/>
<protein>
    <submittedName>
        <fullName evidence="2">Uncharacterized protein</fullName>
    </submittedName>
</protein>
<dbReference type="EMBL" id="KT342857">
    <property type="protein sequence ID" value="ANA07976.1"/>
    <property type="molecule type" value="Genomic_DNA"/>
</dbReference>